<dbReference type="Pfam" id="PF00443">
    <property type="entry name" value="UCH"/>
    <property type="match status" value="1"/>
</dbReference>
<dbReference type="GO" id="GO:0016579">
    <property type="term" value="P:protein deubiquitination"/>
    <property type="evidence" value="ECO:0007669"/>
    <property type="project" value="InterPro"/>
</dbReference>
<name>L2GZC2_VAVCU</name>
<gene>
    <name evidence="2" type="ORF">VCUG_00024</name>
</gene>
<accession>L2GZC2</accession>
<dbReference type="InterPro" id="IPR001394">
    <property type="entry name" value="Peptidase_C19_UCH"/>
</dbReference>
<dbReference type="SUPFAM" id="SSF54001">
    <property type="entry name" value="Cysteine proteinases"/>
    <property type="match status" value="1"/>
</dbReference>
<evidence type="ECO:0000259" key="1">
    <source>
        <dbReference type="Pfam" id="PF00443"/>
    </source>
</evidence>
<organism evidence="2 3">
    <name type="scientific">Vavraia culicis (isolate floridensis)</name>
    <name type="common">Microsporidian parasite</name>
    <dbReference type="NCBI Taxonomy" id="948595"/>
    <lineage>
        <taxon>Eukaryota</taxon>
        <taxon>Fungi</taxon>
        <taxon>Fungi incertae sedis</taxon>
        <taxon>Microsporidia</taxon>
        <taxon>Pleistophoridae</taxon>
        <taxon>Vavraia</taxon>
    </lineage>
</organism>
<dbReference type="GeneID" id="19877916"/>
<keyword evidence="3" id="KW-1185">Reference proteome</keyword>
<evidence type="ECO:0000313" key="2">
    <source>
        <dbReference type="EMBL" id="ELA48415.1"/>
    </source>
</evidence>
<dbReference type="VEuPathDB" id="MicrosporidiaDB:VCUG_00024"/>
<dbReference type="Gene3D" id="3.90.70.10">
    <property type="entry name" value="Cysteine proteinases"/>
    <property type="match status" value="1"/>
</dbReference>
<sequence length="288" mass="32838">MVRRQRNVFLALILAFLVAVAIAVGIFLAVRYTAKKKRVMEGIPCVLRGDGIDCFMISVIQALYNLKQYKRFLENIKSDDKKNVESILKSIWKDMEAKRGSNMRIDAYREDLLACIRKHPSNTGVQLETRRQNDADEFLRGALKAITNEERAKEYFCFRKNVFGVENPFNYDGYYDLAFIPFKTGGSNHQTSVNEVLQGKDKTHIPRICCGIGTENASGIYPAQSIEVFGKRFLLMSAVYYSGSGDLGHYFAVYKDGKIYRRVTFGNCDKVVLENISSNNSMRLAFYE</sequence>
<evidence type="ECO:0000313" key="3">
    <source>
        <dbReference type="Proteomes" id="UP000011081"/>
    </source>
</evidence>
<dbReference type="AlphaFoldDB" id="L2GZC2"/>
<dbReference type="Proteomes" id="UP000011081">
    <property type="component" value="Unassembled WGS sequence"/>
</dbReference>
<feature type="domain" description="Peptidase C19 ubiquitin carboxyl-terminal hydrolase" evidence="1">
    <location>
        <begin position="50"/>
        <end position="166"/>
    </location>
</feature>
<proteinExistence type="predicted"/>
<dbReference type="OMA" id="HIPRICC"/>
<dbReference type="GO" id="GO:0004843">
    <property type="term" value="F:cysteine-type deubiquitinase activity"/>
    <property type="evidence" value="ECO:0007669"/>
    <property type="project" value="InterPro"/>
</dbReference>
<dbReference type="RefSeq" id="XP_008073045.1">
    <property type="nucleotide sequence ID" value="XM_008074854.1"/>
</dbReference>
<dbReference type="HOGENOM" id="CLU_967091_0_0_1"/>
<dbReference type="OrthoDB" id="10434103at2759"/>
<dbReference type="EMBL" id="GL877404">
    <property type="protein sequence ID" value="ELA48415.1"/>
    <property type="molecule type" value="Genomic_DNA"/>
</dbReference>
<reference evidence="3" key="1">
    <citation type="submission" date="2011-03" db="EMBL/GenBank/DDBJ databases">
        <title>The genome sequence of Vavraia culicis strain floridensis.</title>
        <authorList>
            <consortium name="The Broad Institute Genome Sequencing Platform"/>
            <person name="Cuomo C."/>
            <person name="Becnel J."/>
            <person name="Sanscrainte N."/>
            <person name="Young S.K."/>
            <person name="Zeng Q."/>
            <person name="Gargeya S."/>
            <person name="Fitzgerald M."/>
            <person name="Haas B."/>
            <person name="Abouelleil A."/>
            <person name="Alvarado L."/>
            <person name="Arachchi H.M."/>
            <person name="Berlin A."/>
            <person name="Chapman S.B."/>
            <person name="Gearin G."/>
            <person name="Goldberg J."/>
            <person name="Griggs A."/>
            <person name="Gujja S."/>
            <person name="Hansen M."/>
            <person name="Heiman D."/>
            <person name="Howarth C."/>
            <person name="Larimer J."/>
            <person name="Lui A."/>
            <person name="MacDonald P.J.P."/>
            <person name="McCowen C."/>
            <person name="Montmayeur A."/>
            <person name="Murphy C."/>
            <person name="Neiman D."/>
            <person name="Pearson M."/>
            <person name="Priest M."/>
            <person name="Roberts A."/>
            <person name="Saif S."/>
            <person name="Shea T."/>
            <person name="Sisk P."/>
            <person name="Stolte C."/>
            <person name="Sykes S."/>
            <person name="Wortman J."/>
            <person name="Nusbaum C."/>
            <person name="Birren B."/>
        </authorList>
    </citation>
    <scope>NUCLEOTIDE SEQUENCE [LARGE SCALE GENOMIC DNA]</scope>
    <source>
        <strain evidence="3">floridensis</strain>
    </source>
</reference>
<dbReference type="InParanoid" id="L2GZC2"/>
<dbReference type="InterPro" id="IPR038765">
    <property type="entry name" value="Papain-like_cys_pep_sf"/>
</dbReference>
<protein>
    <recommendedName>
        <fullName evidence="1">Peptidase C19 ubiquitin carboxyl-terminal hydrolase domain-containing protein</fullName>
    </recommendedName>
</protein>